<feature type="domain" description="Integrase catalytic" evidence="2">
    <location>
        <begin position="3"/>
        <end position="176"/>
    </location>
</feature>
<reference evidence="3" key="1">
    <citation type="submission" date="2021-03" db="EMBL/GenBank/DDBJ databases">
        <title>Draft genome sequence of rust myrtle Austropuccinia psidii MF-1, a brazilian biotype.</title>
        <authorList>
            <person name="Quecine M.C."/>
            <person name="Pachon D.M.R."/>
            <person name="Bonatelli M.L."/>
            <person name="Correr F.H."/>
            <person name="Franceschini L.M."/>
            <person name="Leite T.F."/>
            <person name="Margarido G.R.A."/>
            <person name="Almeida C.A."/>
            <person name="Ferrarezi J.A."/>
            <person name="Labate C.A."/>
        </authorList>
    </citation>
    <scope>NUCLEOTIDE SEQUENCE</scope>
    <source>
        <strain evidence="3">MF-1</strain>
    </source>
</reference>
<keyword evidence="1" id="KW-0694">RNA-binding</keyword>
<keyword evidence="4" id="KW-1185">Reference proteome</keyword>
<dbReference type="PANTHER" id="PTHR37984:SF5">
    <property type="entry name" value="PROTEIN NYNRIN-LIKE"/>
    <property type="match status" value="1"/>
</dbReference>
<dbReference type="SUPFAM" id="SSF53098">
    <property type="entry name" value="Ribonuclease H-like"/>
    <property type="match status" value="1"/>
</dbReference>
<dbReference type="Gene3D" id="2.40.50.40">
    <property type="match status" value="1"/>
</dbReference>
<evidence type="ECO:0000313" key="4">
    <source>
        <dbReference type="Proteomes" id="UP000765509"/>
    </source>
</evidence>
<dbReference type="AlphaFoldDB" id="A0A9Q3DWY7"/>
<dbReference type="InterPro" id="IPR050951">
    <property type="entry name" value="Retrovirus_Pol_polyprotein"/>
</dbReference>
<dbReference type="PROSITE" id="PS50994">
    <property type="entry name" value="INTEGRASE"/>
    <property type="match status" value="1"/>
</dbReference>
<evidence type="ECO:0000256" key="1">
    <source>
        <dbReference type="ARBA" id="ARBA00022884"/>
    </source>
</evidence>
<dbReference type="InterPro" id="IPR001584">
    <property type="entry name" value="Integrase_cat-core"/>
</dbReference>
<name>A0A9Q3DWY7_9BASI</name>
<dbReference type="PANTHER" id="PTHR37984">
    <property type="entry name" value="PROTEIN CBG26694"/>
    <property type="match status" value="1"/>
</dbReference>
<dbReference type="Gene3D" id="3.30.420.10">
    <property type="entry name" value="Ribonuclease H-like superfamily/Ribonuclease H"/>
    <property type="match status" value="1"/>
</dbReference>
<dbReference type="InterPro" id="IPR036397">
    <property type="entry name" value="RNaseH_sf"/>
</dbReference>
<evidence type="ECO:0000259" key="2">
    <source>
        <dbReference type="PROSITE" id="PS50994"/>
    </source>
</evidence>
<organism evidence="3 4">
    <name type="scientific">Austropuccinia psidii MF-1</name>
    <dbReference type="NCBI Taxonomy" id="1389203"/>
    <lineage>
        <taxon>Eukaryota</taxon>
        <taxon>Fungi</taxon>
        <taxon>Dikarya</taxon>
        <taxon>Basidiomycota</taxon>
        <taxon>Pucciniomycotina</taxon>
        <taxon>Pucciniomycetes</taxon>
        <taxon>Pucciniales</taxon>
        <taxon>Sphaerophragmiaceae</taxon>
        <taxon>Austropuccinia</taxon>
    </lineage>
</organism>
<protein>
    <recommendedName>
        <fullName evidence="2">Integrase catalytic domain-containing protein</fullName>
    </recommendedName>
</protein>
<dbReference type="GO" id="GO:0005634">
    <property type="term" value="C:nucleus"/>
    <property type="evidence" value="ECO:0007669"/>
    <property type="project" value="UniProtKB-ARBA"/>
</dbReference>
<sequence>MLQIQEPKSAWEIVHMDLVTALPPGGDRSYNSCLVLVKKYIRTPIFLPFYKDDTAMDTAIMIWNKVISPTGLFQNIISDRDPKFTSELWKNLHNLFGTKLSFSTACHPQTDGLAERMIQTLEHMIRRFCSYGLEFKYSDVFTHYWCTLIPALELAYEKSIHFSTGKTPAMLEKGWNPRLPYDTLKKNLVDICPTASRFKIIHDKARHHASECMQDSFKYAKQRWDKSHKPPDFEVGNFFLVSTPNFNNIKGPKKLKYSFEGSFMIKALHGPNAVQLELTGEVMNKCPTFPVGLLKPYSSSENNLFPLRNKPPLEIPPQEEREENKVVKVLKERRTRDKREREYLVRCRNPAQEDEWLLEKDITNAEKLLRKFRH</sequence>
<dbReference type="Proteomes" id="UP000765509">
    <property type="component" value="Unassembled WGS sequence"/>
</dbReference>
<evidence type="ECO:0000313" key="3">
    <source>
        <dbReference type="EMBL" id="MBW0510829.1"/>
    </source>
</evidence>
<gene>
    <name evidence="3" type="ORF">O181_050544</name>
</gene>
<dbReference type="GO" id="GO:0003723">
    <property type="term" value="F:RNA binding"/>
    <property type="evidence" value="ECO:0007669"/>
    <property type="project" value="UniProtKB-KW"/>
</dbReference>
<dbReference type="InterPro" id="IPR012337">
    <property type="entry name" value="RNaseH-like_sf"/>
</dbReference>
<dbReference type="GO" id="GO:0015074">
    <property type="term" value="P:DNA integration"/>
    <property type="evidence" value="ECO:0007669"/>
    <property type="project" value="InterPro"/>
</dbReference>
<comment type="caution">
    <text evidence="3">The sequence shown here is derived from an EMBL/GenBank/DDBJ whole genome shotgun (WGS) entry which is preliminary data.</text>
</comment>
<accession>A0A9Q3DWY7</accession>
<proteinExistence type="predicted"/>
<dbReference type="EMBL" id="AVOT02021793">
    <property type="protein sequence ID" value="MBW0510829.1"/>
    <property type="molecule type" value="Genomic_DNA"/>
</dbReference>
<dbReference type="CDD" id="cd00024">
    <property type="entry name" value="CD_CSD"/>
    <property type="match status" value="1"/>
</dbReference>